<protein>
    <recommendedName>
        <fullName evidence="1">Endonuclease/exonuclease/phosphatase domain-containing protein</fullName>
    </recommendedName>
</protein>
<name>A0AAU9UQS3_EUPED</name>
<dbReference type="InterPro" id="IPR005135">
    <property type="entry name" value="Endo/exonuclease/phosphatase"/>
</dbReference>
<accession>A0AAU9UQS3</accession>
<dbReference type="PANTHER" id="PTHR33395">
    <property type="entry name" value="TRANSCRIPTASE, PUTATIVE-RELATED-RELATED"/>
    <property type="match status" value="1"/>
</dbReference>
<evidence type="ECO:0000259" key="1">
    <source>
        <dbReference type="Pfam" id="PF03372"/>
    </source>
</evidence>
<dbReference type="GO" id="GO:0003824">
    <property type="term" value="F:catalytic activity"/>
    <property type="evidence" value="ECO:0007669"/>
    <property type="project" value="InterPro"/>
</dbReference>
<organism evidence="2 3">
    <name type="scientific">Euphydryas editha</name>
    <name type="common">Edith's checkerspot</name>
    <dbReference type="NCBI Taxonomy" id="104508"/>
    <lineage>
        <taxon>Eukaryota</taxon>
        <taxon>Metazoa</taxon>
        <taxon>Ecdysozoa</taxon>
        <taxon>Arthropoda</taxon>
        <taxon>Hexapoda</taxon>
        <taxon>Insecta</taxon>
        <taxon>Pterygota</taxon>
        <taxon>Neoptera</taxon>
        <taxon>Endopterygota</taxon>
        <taxon>Lepidoptera</taxon>
        <taxon>Glossata</taxon>
        <taxon>Ditrysia</taxon>
        <taxon>Papilionoidea</taxon>
        <taxon>Nymphalidae</taxon>
        <taxon>Nymphalinae</taxon>
        <taxon>Euphydryas</taxon>
    </lineage>
</organism>
<dbReference type="GO" id="GO:0007508">
    <property type="term" value="P:larval heart development"/>
    <property type="evidence" value="ECO:0007669"/>
    <property type="project" value="TreeGrafter"/>
</dbReference>
<dbReference type="InterPro" id="IPR036691">
    <property type="entry name" value="Endo/exonu/phosph_ase_sf"/>
</dbReference>
<comment type="caution">
    <text evidence="2">The sequence shown here is derived from an EMBL/GenBank/DDBJ whole genome shotgun (WGS) entry which is preliminary data.</text>
</comment>
<evidence type="ECO:0000313" key="3">
    <source>
        <dbReference type="Proteomes" id="UP001153954"/>
    </source>
</evidence>
<dbReference type="GO" id="GO:0031012">
    <property type="term" value="C:extracellular matrix"/>
    <property type="evidence" value="ECO:0007669"/>
    <property type="project" value="TreeGrafter"/>
</dbReference>
<dbReference type="AlphaFoldDB" id="A0AAU9UQS3"/>
<dbReference type="EMBL" id="CAKOGL010000022">
    <property type="protein sequence ID" value="CAH2100185.1"/>
    <property type="molecule type" value="Genomic_DNA"/>
</dbReference>
<sequence>MTNKKSERKNLRFGLLNARSLNTGKDELLVSVLKYAPDILAINETWIKTGEEVLAPAIPNYRFLHRARQDKRGGGVGFYIRQDSKTSSIQHPPSSLEQMWLQVKLPGVNIALGTAYRPESVGVLEAMDALDASLNISAHCDFTCILGDFNIDVSCKDSPKVKELLNFCHHHSLEQLVQEPTRVTDSSQTILDLVITDNSLKCKDIKVIHNNCLSDHALVLLDLNVKKPKIIKQVKYRRTLNNIDIDAFNEDLNSIPWEYISTLSNVDEMVYNFNRYLITLFDIHAPIRKLTIRDKPKPWITDTIKLMMSLRDEALMKARKEKNNDNVEPRPSGMQAI</sequence>
<dbReference type="Gene3D" id="3.60.10.10">
    <property type="entry name" value="Endonuclease/exonuclease/phosphatase"/>
    <property type="match status" value="1"/>
</dbReference>
<evidence type="ECO:0000313" key="2">
    <source>
        <dbReference type="EMBL" id="CAH2100185.1"/>
    </source>
</evidence>
<dbReference type="Pfam" id="PF03372">
    <property type="entry name" value="Exo_endo_phos"/>
    <property type="match status" value="1"/>
</dbReference>
<feature type="domain" description="Endonuclease/exonuclease/phosphatase" evidence="1">
    <location>
        <begin position="10"/>
        <end position="216"/>
    </location>
</feature>
<dbReference type="SUPFAM" id="SSF56219">
    <property type="entry name" value="DNase I-like"/>
    <property type="match status" value="1"/>
</dbReference>
<dbReference type="PANTHER" id="PTHR33395:SF22">
    <property type="entry name" value="REVERSE TRANSCRIPTASE DOMAIN-CONTAINING PROTEIN"/>
    <property type="match status" value="1"/>
</dbReference>
<proteinExistence type="predicted"/>
<dbReference type="Proteomes" id="UP001153954">
    <property type="component" value="Unassembled WGS sequence"/>
</dbReference>
<reference evidence="2" key="1">
    <citation type="submission" date="2022-03" db="EMBL/GenBank/DDBJ databases">
        <authorList>
            <person name="Tunstrom K."/>
        </authorList>
    </citation>
    <scope>NUCLEOTIDE SEQUENCE</scope>
</reference>
<gene>
    <name evidence="2" type="ORF">EEDITHA_LOCUS15081</name>
</gene>
<dbReference type="GO" id="GO:0061343">
    <property type="term" value="P:cell adhesion involved in heart morphogenesis"/>
    <property type="evidence" value="ECO:0007669"/>
    <property type="project" value="TreeGrafter"/>
</dbReference>
<keyword evidence="3" id="KW-1185">Reference proteome</keyword>